<dbReference type="Proteomes" id="UP000324194">
    <property type="component" value="Chromosome 1"/>
</dbReference>
<evidence type="ECO:0000313" key="18">
    <source>
        <dbReference type="Proteomes" id="UP000324194"/>
    </source>
</evidence>
<dbReference type="GO" id="GO:0005886">
    <property type="term" value="C:plasma membrane"/>
    <property type="evidence" value="ECO:0007669"/>
    <property type="project" value="UniProtKB-SubCell"/>
</dbReference>
<evidence type="ECO:0000256" key="3">
    <source>
        <dbReference type="ARBA" id="ARBA00005745"/>
    </source>
</evidence>
<dbReference type="PROSITE" id="PS00874">
    <property type="entry name" value="T2SP_F"/>
    <property type="match status" value="1"/>
</dbReference>
<keyword evidence="5" id="KW-1003">Cell membrane</keyword>
<reference evidence="17 18" key="1">
    <citation type="submission" date="2019-08" db="EMBL/GenBank/DDBJ databases">
        <authorList>
            <person name="Guy L."/>
        </authorList>
    </citation>
    <scope>NUCLEOTIDE SEQUENCE [LARGE SCALE GENOMIC DNA]</scope>
    <source>
        <strain evidence="17 18">SGT-108</strain>
    </source>
</reference>
<evidence type="ECO:0000256" key="9">
    <source>
        <dbReference type="ARBA" id="ARBA00022837"/>
    </source>
</evidence>
<dbReference type="Gene3D" id="1.20.81.30">
    <property type="entry name" value="Type II secretion system (T2SS), domain F"/>
    <property type="match status" value="2"/>
</dbReference>
<keyword evidence="11 15" id="KW-1133">Transmembrane helix</keyword>
<comment type="similarity">
    <text evidence="3 14">Belongs to the GSP F family.</text>
</comment>
<evidence type="ECO:0000256" key="15">
    <source>
        <dbReference type="SAM" id="Phobius"/>
    </source>
</evidence>
<dbReference type="NCBIfam" id="TIGR02120">
    <property type="entry name" value="GspF"/>
    <property type="match status" value="1"/>
</dbReference>
<proteinExistence type="inferred from homology"/>
<gene>
    <name evidence="17" type="primary">epsF_1</name>
    <name evidence="17" type="ORF">AQUSIP_03440</name>
</gene>
<dbReference type="InterPro" id="IPR018076">
    <property type="entry name" value="T2SS_GspF_dom"/>
</dbReference>
<evidence type="ECO:0000313" key="17">
    <source>
        <dbReference type="EMBL" id="VVC75068.1"/>
    </source>
</evidence>
<organism evidence="17 18">
    <name type="scientific">Aquicella siphonis</name>
    <dbReference type="NCBI Taxonomy" id="254247"/>
    <lineage>
        <taxon>Bacteria</taxon>
        <taxon>Pseudomonadati</taxon>
        <taxon>Pseudomonadota</taxon>
        <taxon>Gammaproteobacteria</taxon>
        <taxon>Legionellales</taxon>
        <taxon>Coxiellaceae</taxon>
        <taxon>Aquicella</taxon>
    </lineage>
</organism>
<name>A0A5E4PEZ6_9COXI</name>
<dbReference type="FunFam" id="1.20.81.30:FF:000001">
    <property type="entry name" value="Type II secretion system protein F"/>
    <property type="match status" value="2"/>
</dbReference>
<protein>
    <recommendedName>
        <fullName evidence="13">General secretion pathway protein F</fullName>
    </recommendedName>
</protein>
<evidence type="ECO:0000256" key="12">
    <source>
        <dbReference type="ARBA" id="ARBA00023136"/>
    </source>
</evidence>
<feature type="domain" description="Type II secretion system protein GspF" evidence="16">
    <location>
        <begin position="75"/>
        <end position="197"/>
    </location>
</feature>
<evidence type="ECO:0000256" key="4">
    <source>
        <dbReference type="ARBA" id="ARBA00022448"/>
    </source>
</evidence>
<accession>A0A5E4PEZ6</accession>
<dbReference type="GO" id="GO:0015628">
    <property type="term" value="P:protein secretion by the type II secretion system"/>
    <property type="evidence" value="ECO:0007669"/>
    <property type="project" value="InterPro"/>
</dbReference>
<evidence type="ECO:0000259" key="16">
    <source>
        <dbReference type="Pfam" id="PF00482"/>
    </source>
</evidence>
<dbReference type="AlphaFoldDB" id="A0A5E4PEZ6"/>
<evidence type="ECO:0000256" key="8">
    <source>
        <dbReference type="ARBA" id="ARBA00022723"/>
    </source>
</evidence>
<dbReference type="GO" id="GO:0015627">
    <property type="term" value="C:type II protein secretion system complex"/>
    <property type="evidence" value="ECO:0007669"/>
    <property type="project" value="InterPro"/>
</dbReference>
<feature type="domain" description="Type II secretion system protein GspF" evidence="16">
    <location>
        <begin position="278"/>
        <end position="400"/>
    </location>
</feature>
<comment type="function">
    <text evidence="1">Component of the type II secretion system inner membrane complex required for the energy-dependent secretion of extracellular factors such as proteases and toxins from the periplasm.</text>
</comment>
<evidence type="ECO:0000256" key="13">
    <source>
        <dbReference type="ARBA" id="ARBA00030750"/>
    </source>
</evidence>
<dbReference type="GO" id="GO:0046872">
    <property type="term" value="F:metal ion binding"/>
    <property type="evidence" value="ECO:0007669"/>
    <property type="project" value="UniProtKB-KW"/>
</dbReference>
<sequence length="409" mass="44901">MPAYHYVAISQNGREQKGVIEAESEKHARQLLRDKSFVPVRVQPAQEKKSSAGKASFALFKKSRGLSSKELALITRQFATLLSAGLPVEEALLAVAEQADKPRVKGLLFSVRSKVVEGHSLAAALRDHPEAFTDLFSATVAAGEKTGHLDKVLLRLADYTEQQWQMRQKLKTALIYPSMIVLVAIGIVGFLLEYVVPKMIAVYGNLNQALPAMTEILISISYFVKSYGLYTLIVIAAGIFIWRRALKSSEALREKSHRLLLRLPLLGYAVKTADTARFSRTLSILSAAGVPILEAMNISAQLITTLPIRDSIEQAVLHVREGAAIHLALKQTTYFSPMSIHMIASGEASGQLESMLERVAQNQEDEISRLIEVGLALFEPAVILIMGAIVLFIVLAVLLPIFNLNEFTG</sequence>
<evidence type="ECO:0000256" key="7">
    <source>
        <dbReference type="ARBA" id="ARBA00022692"/>
    </source>
</evidence>
<dbReference type="InterPro" id="IPR003004">
    <property type="entry name" value="GspF/PilC"/>
</dbReference>
<keyword evidence="7 14" id="KW-0812">Transmembrane</keyword>
<feature type="transmembrane region" description="Helical" evidence="15">
    <location>
        <begin position="173"/>
        <end position="196"/>
    </location>
</feature>
<keyword evidence="8" id="KW-0479">Metal-binding</keyword>
<dbReference type="RefSeq" id="WP_148338030.1">
    <property type="nucleotide sequence ID" value="NZ_LR699119.1"/>
</dbReference>
<feature type="transmembrane region" description="Helical" evidence="15">
    <location>
        <begin position="216"/>
        <end position="242"/>
    </location>
</feature>
<dbReference type="Pfam" id="PF00482">
    <property type="entry name" value="T2SSF"/>
    <property type="match status" value="2"/>
</dbReference>
<keyword evidence="9" id="KW-0106">Calcium</keyword>
<dbReference type="PANTHER" id="PTHR30012:SF0">
    <property type="entry name" value="TYPE II SECRETION SYSTEM PROTEIN F-RELATED"/>
    <property type="match status" value="1"/>
</dbReference>
<keyword evidence="10" id="KW-0653">Protein transport</keyword>
<keyword evidence="6" id="KW-0997">Cell inner membrane</keyword>
<dbReference type="PANTHER" id="PTHR30012">
    <property type="entry name" value="GENERAL SECRETION PATHWAY PROTEIN"/>
    <property type="match status" value="1"/>
</dbReference>
<dbReference type="InterPro" id="IPR001992">
    <property type="entry name" value="T2SS_GspF/T4SS_PilC_CS"/>
</dbReference>
<evidence type="ECO:0000256" key="6">
    <source>
        <dbReference type="ARBA" id="ARBA00022519"/>
    </source>
</evidence>
<keyword evidence="18" id="KW-1185">Reference proteome</keyword>
<keyword evidence="12 15" id="KW-0472">Membrane</keyword>
<comment type="subcellular location">
    <subcellularLocation>
        <location evidence="2 14">Cell inner membrane</location>
        <topology evidence="2 14">Multi-pass membrane protein</topology>
    </subcellularLocation>
</comment>
<dbReference type="PRINTS" id="PR00812">
    <property type="entry name" value="BCTERIALGSPF"/>
</dbReference>
<dbReference type="InterPro" id="IPR042094">
    <property type="entry name" value="T2SS_GspF_sf"/>
</dbReference>
<evidence type="ECO:0000256" key="11">
    <source>
        <dbReference type="ARBA" id="ARBA00022989"/>
    </source>
</evidence>
<dbReference type="KEGG" id="asip:AQUSIP_03440"/>
<feature type="transmembrane region" description="Helical" evidence="15">
    <location>
        <begin position="377"/>
        <end position="402"/>
    </location>
</feature>
<evidence type="ECO:0000256" key="10">
    <source>
        <dbReference type="ARBA" id="ARBA00022927"/>
    </source>
</evidence>
<evidence type="ECO:0000256" key="5">
    <source>
        <dbReference type="ARBA" id="ARBA00022475"/>
    </source>
</evidence>
<evidence type="ECO:0000256" key="1">
    <source>
        <dbReference type="ARBA" id="ARBA00002684"/>
    </source>
</evidence>
<keyword evidence="4 14" id="KW-0813">Transport</keyword>
<dbReference type="OrthoDB" id="9805682at2"/>
<evidence type="ECO:0000256" key="2">
    <source>
        <dbReference type="ARBA" id="ARBA00004429"/>
    </source>
</evidence>
<evidence type="ECO:0000256" key="14">
    <source>
        <dbReference type="RuleBase" id="RU003923"/>
    </source>
</evidence>
<dbReference type="EMBL" id="LR699119">
    <property type="protein sequence ID" value="VVC75068.1"/>
    <property type="molecule type" value="Genomic_DNA"/>
</dbReference>
<dbReference type="InterPro" id="IPR011850">
    <property type="entry name" value="T2SS_GspF"/>
</dbReference>